<evidence type="ECO:0000313" key="1">
    <source>
        <dbReference type="EMBL" id="NJJ04019.1"/>
    </source>
</evidence>
<accession>A0AAP6XKH4</accession>
<evidence type="ECO:0000313" key="2">
    <source>
        <dbReference type="Proteomes" id="UP000591626"/>
    </source>
</evidence>
<sequence>MSFGMPTDWTPATLSSMDGLTFAFTLDETGEVVVAKFDSAAQGHEFVANTGATFDYSPSAAAIRVGDDAVPLPKRPATRRTCTYRECDQRTRGHNQHYIPVLRAMNQKFCWFPIDILEHDGTTLTFRFSTPLGDETRTAHNHNPEELALAQEYNPDWKILRYTVDGGGYRAILLSDKPVTACTTEA</sequence>
<protein>
    <submittedName>
        <fullName evidence="1">Uncharacterized protein</fullName>
    </submittedName>
</protein>
<organism evidence="1 2">
    <name type="scientific">Corynebacterium coyleae</name>
    <dbReference type="NCBI Taxonomy" id="53374"/>
    <lineage>
        <taxon>Bacteria</taxon>
        <taxon>Bacillati</taxon>
        <taxon>Actinomycetota</taxon>
        <taxon>Actinomycetes</taxon>
        <taxon>Mycobacteriales</taxon>
        <taxon>Corynebacteriaceae</taxon>
        <taxon>Corynebacterium</taxon>
    </lineage>
</organism>
<dbReference type="EMBL" id="JAAUVV010000010">
    <property type="protein sequence ID" value="NJJ04019.1"/>
    <property type="molecule type" value="Genomic_DNA"/>
</dbReference>
<name>A0AAP6XKH4_9CORY</name>
<dbReference type="Proteomes" id="UP000591626">
    <property type="component" value="Unassembled WGS sequence"/>
</dbReference>
<reference evidence="1 2" key="1">
    <citation type="submission" date="2020-03" db="EMBL/GenBank/DDBJ databases">
        <title>Draft genome sequences of bacterial isolates from the female urobiome.</title>
        <authorList>
            <person name="Miller-Ensminger T."/>
            <person name="Wolfe A.J."/>
            <person name="Putonti C."/>
        </authorList>
    </citation>
    <scope>NUCLEOTIDE SEQUENCE [LARGE SCALE GENOMIC DNA]</scope>
    <source>
        <strain evidence="1 2">UMB8490</strain>
    </source>
</reference>
<gene>
    <name evidence="1" type="ORF">HC138_06600</name>
</gene>
<dbReference type="RefSeq" id="WP_167616576.1">
    <property type="nucleotide sequence ID" value="NZ_JAAUVV010000010.1"/>
</dbReference>
<comment type="caution">
    <text evidence="1">The sequence shown here is derived from an EMBL/GenBank/DDBJ whole genome shotgun (WGS) entry which is preliminary data.</text>
</comment>
<dbReference type="AlphaFoldDB" id="A0AAP6XKH4"/>
<proteinExistence type="predicted"/>